<dbReference type="PANTHER" id="PTHR12151:SF5">
    <property type="entry name" value="AT19154P"/>
    <property type="match status" value="1"/>
</dbReference>
<keyword evidence="10" id="KW-1015">Disulfide bond</keyword>
<feature type="transmembrane region" description="Helical" evidence="11">
    <location>
        <begin position="46"/>
        <end position="63"/>
    </location>
</feature>
<evidence type="ECO:0000256" key="2">
    <source>
        <dbReference type="ARBA" id="ARBA00010996"/>
    </source>
</evidence>
<keyword evidence="4 8" id="KW-0999">Mitochondrion inner membrane</keyword>
<dbReference type="VEuPathDB" id="VectorBase:LDEU004701"/>
<dbReference type="EMBL" id="NCKV01002091">
    <property type="protein sequence ID" value="RWS27341.1"/>
    <property type="molecule type" value="Genomic_DNA"/>
</dbReference>
<evidence type="ECO:0000256" key="4">
    <source>
        <dbReference type="ARBA" id="ARBA00022792"/>
    </source>
</evidence>
<evidence type="ECO:0000256" key="5">
    <source>
        <dbReference type="ARBA" id="ARBA00023008"/>
    </source>
</evidence>
<sequence length="252" mass="28646">MNALKFNTFRVLFARRANVVYTLPCVRCIKGDSKIKGGVQFTWKRLFGTVIALAVPFSAAVYYKKSKERELIRSQRRTIGKSAIGGPFELIDVNGKPVSSKDFLGQWLLIYFGFTHCPDVCPEEIEKMCAIVDALDSKKQPVQPLFISVDPERDSPEAVKNYLKEYSPKLLGLTGNREQINKVTKNYRIYFSKGPTDEFSDYLVDHSIVIYLINPKGEFVDYFGQSKTAKEVVTAVSSAMSTYKFMEKKSWL</sequence>
<comment type="similarity">
    <text evidence="2 8">Belongs to the SCO1/2 family.</text>
</comment>
<dbReference type="AlphaFoldDB" id="A0A443SII6"/>
<comment type="caution">
    <text evidence="13">The sequence shown here is derived from an EMBL/GenBank/DDBJ whole genome shotgun (WGS) entry which is preliminary data.</text>
</comment>
<evidence type="ECO:0000256" key="9">
    <source>
        <dbReference type="PIRSR" id="PIRSR037736-1"/>
    </source>
</evidence>
<dbReference type="InterPro" id="IPR013766">
    <property type="entry name" value="Thioredoxin_domain"/>
</dbReference>
<dbReference type="CDD" id="cd02968">
    <property type="entry name" value="SCO"/>
    <property type="match status" value="1"/>
</dbReference>
<dbReference type="OrthoDB" id="270009at2759"/>
<evidence type="ECO:0000256" key="1">
    <source>
        <dbReference type="ARBA" id="ARBA00004273"/>
    </source>
</evidence>
<dbReference type="Proteomes" id="UP000288716">
    <property type="component" value="Unassembled WGS sequence"/>
</dbReference>
<name>A0A443SII6_9ACAR</name>
<evidence type="ECO:0000256" key="8">
    <source>
        <dbReference type="PIRNR" id="PIRNR037736"/>
    </source>
</evidence>
<comment type="subunit">
    <text evidence="8">Homodimer.</text>
</comment>
<keyword evidence="6 8" id="KW-0496">Mitochondrion</keyword>
<comment type="subcellular location">
    <subcellularLocation>
        <location evidence="1 8">Mitochondrion inner membrane</location>
    </subcellularLocation>
</comment>
<feature type="domain" description="Thioredoxin" evidence="12">
    <location>
        <begin position="79"/>
        <end position="241"/>
    </location>
</feature>
<gene>
    <name evidence="13" type="ORF">B4U80_06949</name>
</gene>
<dbReference type="PROSITE" id="PS51352">
    <property type="entry name" value="THIOREDOXIN_2"/>
    <property type="match status" value="1"/>
</dbReference>
<dbReference type="Gene3D" id="3.40.30.10">
    <property type="entry name" value="Glutaredoxin"/>
    <property type="match status" value="1"/>
</dbReference>
<dbReference type="GO" id="GO:0005507">
    <property type="term" value="F:copper ion binding"/>
    <property type="evidence" value="ECO:0007669"/>
    <property type="project" value="InterPro"/>
</dbReference>
<evidence type="ECO:0000256" key="7">
    <source>
        <dbReference type="ARBA" id="ARBA00023136"/>
    </source>
</evidence>
<evidence type="ECO:0000313" key="14">
    <source>
        <dbReference type="Proteomes" id="UP000288716"/>
    </source>
</evidence>
<dbReference type="GO" id="GO:0005743">
    <property type="term" value="C:mitochondrial inner membrane"/>
    <property type="evidence" value="ECO:0007669"/>
    <property type="project" value="UniProtKB-SubCell"/>
</dbReference>
<keyword evidence="7 11" id="KW-0472">Membrane</keyword>
<dbReference type="InterPro" id="IPR003782">
    <property type="entry name" value="SCO1/SenC"/>
</dbReference>
<evidence type="ECO:0000259" key="12">
    <source>
        <dbReference type="PROSITE" id="PS51352"/>
    </source>
</evidence>
<evidence type="ECO:0000313" key="13">
    <source>
        <dbReference type="EMBL" id="RWS27341.1"/>
    </source>
</evidence>
<protein>
    <submittedName>
        <fullName evidence="13">Synthesis of cytochrome c oxidase-like protein</fullName>
    </submittedName>
</protein>
<keyword evidence="5 8" id="KW-0186">Copper</keyword>
<dbReference type="STRING" id="299467.A0A443SII6"/>
<keyword evidence="8" id="KW-0143">Chaperone</keyword>
<dbReference type="InterPro" id="IPR017276">
    <property type="entry name" value="Synth_of_cyt-c-oxidase_Sco1/2"/>
</dbReference>
<dbReference type="Pfam" id="PF02630">
    <property type="entry name" value="SCO1-SenC"/>
    <property type="match status" value="1"/>
</dbReference>
<feature type="disulfide bond" description="Redox-active" evidence="10">
    <location>
        <begin position="117"/>
        <end position="121"/>
    </location>
</feature>
<feature type="binding site" evidence="9">
    <location>
        <position position="121"/>
    </location>
    <ligand>
        <name>Cu cation</name>
        <dbReference type="ChEBI" id="CHEBI:23378"/>
    </ligand>
</feature>
<keyword evidence="3 8" id="KW-0479">Metal-binding</keyword>
<dbReference type="FunFam" id="3.40.30.10:FF:000013">
    <property type="entry name" value="Blast:Protein SCO1 homolog, mitochondrial"/>
    <property type="match status" value="1"/>
</dbReference>
<keyword evidence="11" id="KW-0812">Transmembrane</keyword>
<evidence type="ECO:0000256" key="11">
    <source>
        <dbReference type="SAM" id="Phobius"/>
    </source>
</evidence>
<reference evidence="13 14" key="1">
    <citation type="journal article" date="2018" name="Gigascience">
        <title>Genomes of trombidid mites reveal novel predicted allergens and laterally-transferred genes associated with secondary metabolism.</title>
        <authorList>
            <person name="Dong X."/>
            <person name="Chaisiri K."/>
            <person name="Xia D."/>
            <person name="Armstrong S.D."/>
            <person name="Fang Y."/>
            <person name="Donnelly M.J."/>
            <person name="Kadowaki T."/>
            <person name="McGarry J.W."/>
            <person name="Darby A.C."/>
            <person name="Makepeace B.L."/>
        </authorList>
    </citation>
    <scope>NUCLEOTIDE SEQUENCE [LARGE SCALE GENOMIC DNA]</scope>
    <source>
        <strain evidence="13">UoL-UT</strain>
    </source>
</reference>
<evidence type="ECO:0000256" key="6">
    <source>
        <dbReference type="ARBA" id="ARBA00023128"/>
    </source>
</evidence>
<dbReference type="GO" id="GO:0016531">
    <property type="term" value="F:copper chaperone activity"/>
    <property type="evidence" value="ECO:0007669"/>
    <property type="project" value="InterPro"/>
</dbReference>
<dbReference type="SUPFAM" id="SSF52833">
    <property type="entry name" value="Thioredoxin-like"/>
    <property type="match status" value="1"/>
</dbReference>
<dbReference type="PANTHER" id="PTHR12151">
    <property type="entry name" value="ELECTRON TRANSPORT PROTIN SCO1/SENC FAMILY MEMBER"/>
    <property type="match status" value="1"/>
</dbReference>
<dbReference type="PIRSF" id="PIRSF037736">
    <property type="entry name" value="SCO1"/>
    <property type="match status" value="1"/>
</dbReference>
<dbReference type="GO" id="GO:0033617">
    <property type="term" value="P:mitochondrial respiratory chain complex IV assembly"/>
    <property type="evidence" value="ECO:0007669"/>
    <property type="project" value="TreeGrafter"/>
</dbReference>
<organism evidence="13 14">
    <name type="scientific">Leptotrombidium deliense</name>
    <dbReference type="NCBI Taxonomy" id="299467"/>
    <lineage>
        <taxon>Eukaryota</taxon>
        <taxon>Metazoa</taxon>
        <taxon>Ecdysozoa</taxon>
        <taxon>Arthropoda</taxon>
        <taxon>Chelicerata</taxon>
        <taxon>Arachnida</taxon>
        <taxon>Acari</taxon>
        <taxon>Acariformes</taxon>
        <taxon>Trombidiformes</taxon>
        <taxon>Prostigmata</taxon>
        <taxon>Anystina</taxon>
        <taxon>Parasitengona</taxon>
        <taxon>Trombiculoidea</taxon>
        <taxon>Trombiculidae</taxon>
        <taxon>Leptotrombidium</taxon>
    </lineage>
</organism>
<keyword evidence="11" id="KW-1133">Transmembrane helix</keyword>
<feature type="binding site" evidence="9">
    <location>
        <position position="117"/>
    </location>
    <ligand>
        <name>Cu cation</name>
        <dbReference type="ChEBI" id="CHEBI:23378"/>
    </ligand>
</feature>
<dbReference type="InterPro" id="IPR036249">
    <property type="entry name" value="Thioredoxin-like_sf"/>
</dbReference>
<proteinExistence type="inferred from homology"/>
<accession>A0A443SII6</accession>
<comment type="function">
    <text evidence="8">Copper metallochaperone essential for the synthesis and maturation of cytochrome c oxidase subunit II (MT-CO2/COX2) by facilitating the incorporation of copper into the Cu(A) site of MT-CO2/COX2.</text>
</comment>
<dbReference type="GO" id="GO:0006878">
    <property type="term" value="P:intracellular copper ion homeostasis"/>
    <property type="evidence" value="ECO:0007669"/>
    <property type="project" value="UniProtKB-UniRule"/>
</dbReference>
<feature type="binding site" evidence="9">
    <location>
        <position position="206"/>
    </location>
    <ligand>
        <name>Cu cation</name>
        <dbReference type="ChEBI" id="CHEBI:23378"/>
    </ligand>
</feature>
<evidence type="ECO:0000256" key="3">
    <source>
        <dbReference type="ARBA" id="ARBA00022723"/>
    </source>
</evidence>
<keyword evidence="14" id="KW-1185">Reference proteome</keyword>
<evidence type="ECO:0000256" key="10">
    <source>
        <dbReference type="PIRSR" id="PIRSR603782-2"/>
    </source>
</evidence>